<feature type="domain" description="AN1-type" evidence="5">
    <location>
        <begin position="77"/>
        <end position="131"/>
    </location>
</feature>
<dbReference type="Gene3D" id="4.10.1110.10">
    <property type="entry name" value="AN1-like Zinc finger"/>
    <property type="match status" value="1"/>
</dbReference>
<dbReference type="SUPFAM" id="SSF118310">
    <property type="entry name" value="AN1-like Zinc finger"/>
    <property type="match status" value="1"/>
</dbReference>
<evidence type="ECO:0000313" key="6">
    <source>
        <dbReference type="EMBL" id="KAK0483517.1"/>
    </source>
</evidence>
<evidence type="ECO:0000256" key="3">
    <source>
        <dbReference type="ARBA" id="ARBA00022833"/>
    </source>
</evidence>
<evidence type="ECO:0000259" key="5">
    <source>
        <dbReference type="PROSITE" id="PS51039"/>
    </source>
</evidence>
<evidence type="ECO:0000256" key="1">
    <source>
        <dbReference type="ARBA" id="ARBA00022723"/>
    </source>
</evidence>
<dbReference type="PROSITE" id="PS51039">
    <property type="entry name" value="ZF_AN1"/>
    <property type="match status" value="1"/>
</dbReference>
<accession>A0AA39PFW3</accession>
<dbReference type="GO" id="GO:0008270">
    <property type="term" value="F:zinc ion binding"/>
    <property type="evidence" value="ECO:0007669"/>
    <property type="project" value="UniProtKB-KW"/>
</dbReference>
<keyword evidence="7" id="KW-1185">Reference proteome</keyword>
<evidence type="ECO:0000256" key="2">
    <source>
        <dbReference type="ARBA" id="ARBA00022771"/>
    </source>
</evidence>
<gene>
    <name evidence="6" type="ORF">IW261DRAFT_957527</name>
</gene>
<dbReference type="InterPro" id="IPR035896">
    <property type="entry name" value="AN1-like_Znf"/>
</dbReference>
<comment type="caution">
    <text evidence="6">The sequence shown here is derived from an EMBL/GenBank/DDBJ whole genome shotgun (WGS) entry which is preliminary data.</text>
</comment>
<protein>
    <recommendedName>
        <fullName evidence="5">AN1-type domain-containing protein</fullName>
    </recommendedName>
</protein>
<dbReference type="SMART" id="SM00154">
    <property type="entry name" value="ZnF_AN1"/>
    <property type="match status" value="1"/>
</dbReference>
<dbReference type="Proteomes" id="UP001175227">
    <property type="component" value="Unassembled WGS sequence"/>
</dbReference>
<dbReference type="EMBL" id="JAUEPR010000006">
    <property type="protein sequence ID" value="KAK0483517.1"/>
    <property type="molecule type" value="Genomic_DNA"/>
</dbReference>
<reference evidence="6" key="1">
    <citation type="submission" date="2023-06" db="EMBL/GenBank/DDBJ databases">
        <authorList>
            <consortium name="Lawrence Berkeley National Laboratory"/>
            <person name="Ahrendt S."/>
            <person name="Sahu N."/>
            <person name="Indic B."/>
            <person name="Wong-Bajracharya J."/>
            <person name="Merenyi Z."/>
            <person name="Ke H.-M."/>
            <person name="Monk M."/>
            <person name="Kocsube S."/>
            <person name="Drula E."/>
            <person name="Lipzen A."/>
            <person name="Balint B."/>
            <person name="Henrissat B."/>
            <person name="Andreopoulos B."/>
            <person name="Martin F.M."/>
            <person name="Harder C.B."/>
            <person name="Rigling D."/>
            <person name="Ford K.L."/>
            <person name="Foster G.D."/>
            <person name="Pangilinan J."/>
            <person name="Papanicolaou A."/>
            <person name="Barry K."/>
            <person name="LaButti K."/>
            <person name="Viragh M."/>
            <person name="Koriabine M."/>
            <person name="Yan M."/>
            <person name="Riley R."/>
            <person name="Champramary S."/>
            <person name="Plett K.L."/>
            <person name="Tsai I.J."/>
            <person name="Slot J."/>
            <person name="Sipos G."/>
            <person name="Plett J."/>
            <person name="Nagy L.G."/>
            <person name="Grigoriev I.V."/>
        </authorList>
    </citation>
    <scope>NUCLEOTIDE SEQUENCE</scope>
    <source>
        <strain evidence="6">ICMP 16352</strain>
    </source>
</reference>
<proteinExistence type="predicted"/>
<dbReference type="InterPro" id="IPR000058">
    <property type="entry name" value="Znf_AN1"/>
</dbReference>
<dbReference type="Pfam" id="PF01428">
    <property type="entry name" value="zf-AN1"/>
    <property type="match status" value="1"/>
</dbReference>
<sequence>MQTIYAHCNGSESRMRCPNWKTTENRSSIALVGLLLNSHPFHVALTRPAHIIYKPFPQLPTHTIPHRRLPLFLFSPAHTKKRCQFQINTASQCNSAALRLVGECPHCLAQFCGAHRLPEHHSCNNLEDCRQQAFLKNKEKLESERTVASKMATA</sequence>
<organism evidence="6 7">
    <name type="scientific">Armillaria novae-zelandiae</name>
    <dbReference type="NCBI Taxonomy" id="153914"/>
    <lineage>
        <taxon>Eukaryota</taxon>
        <taxon>Fungi</taxon>
        <taxon>Dikarya</taxon>
        <taxon>Basidiomycota</taxon>
        <taxon>Agaricomycotina</taxon>
        <taxon>Agaricomycetes</taxon>
        <taxon>Agaricomycetidae</taxon>
        <taxon>Agaricales</taxon>
        <taxon>Marasmiineae</taxon>
        <taxon>Physalacriaceae</taxon>
        <taxon>Armillaria</taxon>
    </lineage>
</organism>
<keyword evidence="1" id="KW-0479">Metal-binding</keyword>
<keyword evidence="2 4" id="KW-0863">Zinc-finger</keyword>
<keyword evidence="3" id="KW-0862">Zinc</keyword>
<name>A0AA39PFW3_9AGAR</name>
<evidence type="ECO:0000256" key="4">
    <source>
        <dbReference type="PROSITE-ProRule" id="PRU00449"/>
    </source>
</evidence>
<dbReference type="AlphaFoldDB" id="A0AA39PFW3"/>
<evidence type="ECO:0000313" key="7">
    <source>
        <dbReference type="Proteomes" id="UP001175227"/>
    </source>
</evidence>